<evidence type="ECO:0000313" key="3">
    <source>
        <dbReference type="Proteomes" id="UP001171916"/>
    </source>
</evidence>
<evidence type="ECO:0000313" key="2">
    <source>
        <dbReference type="EMBL" id="MDN3203082.1"/>
    </source>
</evidence>
<dbReference type="InterPro" id="IPR011044">
    <property type="entry name" value="Quino_amine_DH_bsu"/>
</dbReference>
<gene>
    <name evidence="2" type="ORF">QVH07_02935</name>
</gene>
<dbReference type="PROSITE" id="PS51257">
    <property type="entry name" value="PROKAR_LIPOPROTEIN"/>
    <property type="match status" value="1"/>
</dbReference>
<sequence>MTFKNLLLLPIVAILICSCSTDSENTSSDPSEAISYEWEIVDSLDFEYLGDPILGAVNESANRAVFYNYAESNILISDLEGNLIAEFKKNEDTPDSYGFMLELPGFFDNESITVLGMSGVFIYDLEGNLITKIDHPESIGGAAFMSKVGKTIKTTSFGGKDYILSKSMRSHDSYPGEMKFYEDFKALELIDVESGESTEIVPFPEGSQFLNGMGYFLSDYEPAYTAKGNKLYVVLGGEPILHALTLSESGATYDTLINLNIPDFEEIEGKELSAFSEGSITVTGSTPAIRDIHLVDGKILLPYYAGMNPAKMEEVMGIFESGDQEEAERIFEQYEEEVSRGVLVFDQNSLEYLGEIKMNDKLPSVTFASDGDFLWMQKAASEEVEEDFRRIYKVKIVGK</sequence>
<keyword evidence="3" id="KW-1185">Reference proteome</keyword>
<dbReference type="EMBL" id="JAUEPH010000001">
    <property type="protein sequence ID" value="MDN3203082.1"/>
    <property type="molecule type" value="Genomic_DNA"/>
</dbReference>
<feature type="signal peptide" evidence="1">
    <location>
        <begin position="1"/>
        <end position="23"/>
    </location>
</feature>
<dbReference type="Proteomes" id="UP001171916">
    <property type="component" value="Unassembled WGS sequence"/>
</dbReference>
<protein>
    <recommendedName>
        <fullName evidence="4">DUF4221 domain-containing protein</fullName>
    </recommendedName>
</protein>
<organism evidence="2 3">
    <name type="scientific">Algoriphagus sediminis</name>
    <dbReference type="NCBI Taxonomy" id="3057113"/>
    <lineage>
        <taxon>Bacteria</taxon>
        <taxon>Pseudomonadati</taxon>
        <taxon>Bacteroidota</taxon>
        <taxon>Cytophagia</taxon>
        <taxon>Cytophagales</taxon>
        <taxon>Cyclobacteriaceae</taxon>
        <taxon>Algoriphagus</taxon>
    </lineage>
</organism>
<evidence type="ECO:0008006" key="4">
    <source>
        <dbReference type="Google" id="ProtNLM"/>
    </source>
</evidence>
<reference evidence="2" key="1">
    <citation type="submission" date="2023-06" db="EMBL/GenBank/DDBJ databases">
        <title>Robiginitalea aurantiacus sp. nov. and Algoriphagus sediminis sp. nov., isolated from coastal sediment.</title>
        <authorList>
            <person name="Zhou Z.Y."/>
            <person name="An J."/>
            <person name="Jia Y.W."/>
            <person name="Du Z.J."/>
        </authorList>
    </citation>
    <scope>NUCLEOTIDE SEQUENCE</scope>
    <source>
        <strain evidence="2">C2-7</strain>
    </source>
</reference>
<keyword evidence="1" id="KW-0732">Signal</keyword>
<dbReference type="RefSeq" id="WP_289998633.1">
    <property type="nucleotide sequence ID" value="NZ_JAUEPH010000001.1"/>
</dbReference>
<name>A0ABT7Y994_9BACT</name>
<comment type="caution">
    <text evidence="2">The sequence shown here is derived from an EMBL/GenBank/DDBJ whole genome shotgun (WGS) entry which is preliminary data.</text>
</comment>
<feature type="chain" id="PRO_5046942048" description="DUF4221 domain-containing protein" evidence="1">
    <location>
        <begin position="24"/>
        <end position="399"/>
    </location>
</feature>
<evidence type="ECO:0000256" key="1">
    <source>
        <dbReference type="SAM" id="SignalP"/>
    </source>
</evidence>
<accession>A0ABT7Y994</accession>
<proteinExistence type="predicted"/>
<dbReference type="SUPFAM" id="SSF50969">
    <property type="entry name" value="YVTN repeat-like/Quinoprotein amine dehydrogenase"/>
    <property type="match status" value="1"/>
</dbReference>